<dbReference type="PANTHER" id="PTHR30121">
    <property type="entry name" value="UNCHARACTERIZED PROTEIN YJGR-RELATED"/>
    <property type="match status" value="1"/>
</dbReference>
<comment type="caution">
    <text evidence="3">The sequence shown here is derived from an EMBL/GenBank/DDBJ whole genome shotgun (WGS) entry which is preliminary data.</text>
</comment>
<dbReference type="InterPro" id="IPR019476">
    <property type="entry name" value="T4SS_TraD_DNA-bd"/>
</dbReference>
<dbReference type="Gene3D" id="3.40.50.300">
    <property type="entry name" value="P-loop containing nucleotide triphosphate hydrolases"/>
    <property type="match status" value="2"/>
</dbReference>
<feature type="compositionally biased region" description="Pro residues" evidence="1">
    <location>
        <begin position="688"/>
        <end position="703"/>
    </location>
</feature>
<dbReference type="InterPro" id="IPR051162">
    <property type="entry name" value="T4SS_component"/>
</dbReference>
<dbReference type="InterPro" id="IPR027417">
    <property type="entry name" value="P-loop_NTPase"/>
</dbReference>
<evidence type="ECO:0000256" key="1">
    <source>
        <dbReference type="SAM" id="MobiDB-lite"/>
    </source>
</evidence>
<gene>
    <name evidence="3" type="ORF">C7K25_15065</name>
</gene>
<reference evidence="3" key="2">
    <citation type="journal article" date="2022" name="Sci. Rep.">
        <title>In silico prediction of the enzymes involved in the degradation of the herbicide molinate by Gulosibacter molinativorax ON4T.</title>
        <authorList>
            <person name="Lopes A.R."/>
            <person name="Bunin E."/>
            <person name="Viana A.T."/>
            <person name="Froufe H."/>
            <person name="Munoz-Merida A."/>
            <person name="Pinho D."/>
            <person name="Figueiredo J."/>
            <person name="Barroso C."/>
            <person name="Vaz-Moreira I."/>
            <person name="Bellanger X."/>
            <person name="Egas C."/>
            <person name="Nunes O.C."/>
        </authorList>
    </citation>
    <scope>NUCLEOTIDE SEQUENCE</scope>
    <source>
        <strain evidence="3">ON4</strain>
    </source>
</reference>
<reference evidence="3" key="1">
    <citation type="submission" date="2018-03" db="EMBL/GenBank/DDBJ databases">
        <authorList>
            <person name="Nunes O.C."/>
            <person name="Lopes A.R."/>
            <person name="Froufe H."/>
            <person name="Munoz-Merida A."/>
            <person name="Barroso C."/>
            <person name="Egas C."/>
        </authorList>
    </citation>
    <scope>NUCLEOTIDE SEQUENCE</scope>
    <source>
        <strain evidence="3">ON4</strain>
    </source>
</reference>
<dbReference type="PANTHER" id="PTHR30121:SF6">
    <property type="entry name" value="SLR6007 PROTEIN"/>
    <property type="match status" value="1"/>
</dbReference>
<feature type="domain" description="Type IV secretion system coupling protein TraD DNA-binding" evidence="2">
    <location>
        <begin position="306"/>
        <end position="629"/>
    </location>
</feature>
<dbReference type="Proteomes" id="UP001170379">
    <property type="component" value="Unassembled WGS sequence"/>
</dbReference>
<organism evidence="3 4">
    <name type="scientific">Gulosibacter molinativorax</name>
    <dbReference type="NCBI Taxonomy" id="256821"/>
    <lineage>
        <taxon>Bacteria</taxon>
        <taxon>Bacillati</taxon>
        <taxon>Actinomycetota</taxon>
        <taxon>Actinomycetes</taxon>
        <taxon>Micrococcales</taxon>
        <taxon>Microbacteriaceae</taxon>
        <taxon>Gulosibacter</taxon>
    </lineage>
</organism>
<keyword evidence="4" id="KW-1185">Reference proteome</keyword>
<dbReference type="RefSeq" id="WP_051266690.1">
    <property type="nucleotide sequence ID" value="NZ_CP028426.1"/>
</dbReference>
<evidence type="ECO:0000259" key="2">
    <source>
        <dbReference type="Pfam" id="PF10412"/>
    </source>
</evidence>
<feature type="region of interest" description="Disordered" evidence="1">
    <location>
        <begin position="681"/>
        <end position="734"/>
    </location>
</feature>
<protein>
    <recommendedName>
        <fullName evidence="2">Type IV secretion system coupling protein TraD DNA-binding domain-containing protein</fullName>
    </recommendedName>
</protein>
<name>A0ABT7CD94_9MICO</name>
<accession>A0ABT7CD94</accession>
<dbReference type="Pfam" id="PF10412">
    <property type="entry name" value="TrwB_AAD_bind"/>
    <property type="match status" value="1"/>
</dbReference>
<dbReference type="EMBL" id="PXVD01000036">
    <property type="protein sequence ID" value="MDJ1372659.1"/>
    <property type="molecule type" value="Genomic_DNA"/>
</dbReference>
<evidence type="ECO:0000313" key="3">
    <source>
        <dbReference type="EMBL" id="MDJ1372659.1"/>
    </source>
</evidence>
<dbReference type="CDD" id="cd01127">
    <property type="entry name" value="TrwB_TraG_TraD_VirD4"/>
    <property type="match status" value="1"/>
</dbReference>
<dbReference type="SUPFAM" id="SSF52540">
    <property type="entry name" value="P-loop containing nucleoside triphosphate hydrolases"/>
    <property type="match status" value="1"/>
</dbReference>
<proteinExistence type="predicted"/>
<sequence length="734" mass="80577">MKHQIMFSRLILPTPLPPEQVVDFLTRLAADSTRPTIVLETRATADGITQLIGCPPAQVEALRRLVTTLIPGSLIVELGSYRRRAVYSSGTLTAKPPGLPLRSDTPESVTQALFSALSRPLADDDTIVVQLVLGPSLMPERTADQISDPIPLSVAAALLTGKTPADRETRNRVSKRIAQYGFRCAIRIGVLASTEKRRHRMALDITASMAVAQAPGVKIRLKRDDPNALNNGTTPRWWHNSLSVSELVPFTAWPIGKDQLPSMPPLHPRMLRAAENVHSASRVFATSLVPGDDRELGIRQADSLFHGFALGPTGVGKTTMMQHLIEADIASGAPVLVVDPKHQIPDYLLARIPRERWDDVVILDASDPNPIGFNPLDATGRDPDVVADGILAVFKKTFSDGWGPRTADIFSASLRTLARTSTEERPNTLVDIQRLWLDAGFRQQQVAAIQDDITLVGFWAWFDSMKPATLASVIAAPMNKLRQVLLRPAAVRMLGARNTRFRLRDMFRDGKIVLVPLNEGLIGPLTAELIGSLVIADAWQAVQERASEPGHEQRPGFVYVDEADRLFNLPVSLADALARSRSLSVSWFLATQFWDQLPHEMKSAVKTNARNKIVFRLESDEDARTIAKLAPGLTDLDFMSLGKHEIYVRLVADGITTDWALARTLPPTPEQQPADRVRRYIEAKRPPTEPPPPVVHEAPPPPSAEAHEPPIAAAANQPVPRIPGAVGRKKRSHP</sequence>
<evidence type="ECO:0000313" key="4">
    <source>
        <dbReference type="Proteomes" id="UP001170379"/>
    </source>
</evidence>